<evidence type="ECO:0000313" key="2">
    <source>
        <dbReference type="EMBL" id="KAK1772184.1"/>
    </source>
</evidence>
<feature type="compositionally biased region" description="Low complexity" evidence="1">
    <location>
        <begin position="39"/>
        <end position="49"/>
    </location>
</feature>
<proteinExistence type="predicted"/>
<sequence>MHQDAFRDRNTRFWLLFPLKESSARINARQLGIRHILASRSPSPRIPSESRTETPGGGARGRPPRTSCYWPIQIDIVPLAASDSGPHGNFSERCPLEHRCSGHGFFHQNRKEGTILRDSPSFESPMSGLVLLLGASSCISPQQSRHSSRVGMGVVVQASSPKLRFGYLSATVPFPPPRGLARSFVFFVERDYWGEHQIRTAF</sequence>
<dbReference type="EMBL" id="MU838997">
    <property type="protein sequence ID" value="KAK1772184.1"/>
    <property type="molecule type" value="Genomic_DNA"/>
</dbReference>
<protein>
    <submittedName>
        <fullName evidence="2">Uncharacterized protein</fullName>
    </submittedName>
</protein>
<organism evidence="2 3">
    <name type="scientific">Phialemonium atrogriseum</name>
    <dbReference type="NCBI Taxonomy" id="1093897"/>
    <lineage>
        <taxon>Eukaryota</taxon>
        <taxon>Fungi</taxon>
        <taxon>Dikarya</taxon>
        <taxon>Ascomycota</taxon>
        <taxon>Pezizomycotina</taxon>
        <taxon>Sordariomycetes</taxon>
        <taxon>Sordariomycetidae</taxon>
        <taxon>Cephalothecales</taxon>
        <taxon>Cephalothecaceae</taxon>
        <taxon>Phialemonium</taxon>
    </lineage>
</organism>
<reference evidence="2" key="1">
    <citation type="submission" date="2023-06" db="EMBL/GenBank/DDBJ databases">
        <title>Genome-scale phylogeny and comparative genomics of the fungal order Sordariales.</title>
        <authorList>
            <consortium name="Lawrence Berkeley National Laboratory"/>
            <person name="Hensen N."/>
            <person name="Bonometti L."/>
            <person name="Westerberg I."/>
            <person name="Brannstrom I.O."/>
            <person name="Guillou S."/>
            <person name="Cros-Aarteil S."/>
            <person name="Calhoun S."/>
            <person name="Haridas S."/>
            <person name="Kuo A."/>
            <person name="Mondo S."/>
            <person name="Pangilinan J."/>
            <person name="Riley R."/>
            <person name="Labutti K."/>
            <person name="Andreopoulos B."/>
            <person name="Lipzen A."/>
            <person name="Chen C."/>
            <person name="Yanf M."/>
            <person name="Daum C."/>
            <person name="Ng V."/>
            <person name="Clum A."/>
            <person name="Steindorff A."/>
            <person name="Ohm R."/>
            <person name="Martin F."/>
            <person name="Silar P."/>
            <person name="Natvig D."/>
            <person name="Lalanne C."/>
            <person name="Gautier V."/>
            <person name="Ament-Velasquez S.L."/>
            <person name="Kruys A."/>
            <person name="Hutchinson M.I."/>
            <person name="Powell A.J."/>
            <person name="Barry K."/>
            <person name="Miller A.N."/>
            <person name="Grigoriev I.V."/>
            <person name="Debuchy R."/>
            <person name="Gladieux P."/>
            <person name="Thoren M.H."/>
            <person name="Johannesson H."/>
        </authorList>
    </citation>
    <scope>NUCLEOTIDE SEQUENCE</scope>
    <source>
        <strain evidence="2">8032-3</strain>
    </source>
</reference>
<dbReference type="Proteomes" id="UP001244011">
    <property type="component" value="Unassembled WGS sequence"/>
</dbReference>
<accession>A0AAJ0FR94</accession>
<comment type="caution">
    <text evidence="2">The sequence shown here is derived from an EMBL/GenBank/DDBJ whole genome shotgun (WGS) entry which is preliminary data.</text>
</comment>
<keyword evidence="3" id="KW-1185">Reference proteome</keyword>
<dbReference type="RefSeq" id="XP_060288397.1">
    <property type="nucleotide sequence ID" value="XM_060422043.1"/>
</dbReference>
<name>A0AAJ0FR94_9PEZI</name>
<gene>
    <name evidence="2" type="ORF">QBC33DRAFT_1306</name>
</gene>
<dbReference type="AlphaFoldDB" id="A0AAJ0FR94"/>
<dbReference type="GeneID" id="85305230"/>
<evidence type="ECO:0000256" key="1">
    <source>
        <dbReference type="SAM" id="MobiDB-lite"/>
    </source>
</evidence>
<evidence type="ECO:0000313" key="3">
    <source>
        <dbReference type="Proteomes" id="UP001244011"/>
    </source>
</evidence>
<feature type="region of interest" description="Disordered" evidence="1">
    <location>
        <begin position="38"/>
        <end position="64"/>
    </location>
</feature>